<protein>
    <submittedName>
        <fullName evidence="1">Cleavage and polyadenylation specificity factor subunit 5</fullName>
    </submittedName>
</protein>
<dbReference type="VEuPathDB" id="PiroplasmaDB:BBBOND_0306090"/>
<dbReference type="KEGG" id="bbig:BBBOND_0306090"/>
<evidence type="ECO:0000313" key="1">
    <source>
        <dbReference type="EMBL" id="CDR96705.1"/>
    </source>
</evidence>
<dbReference type="PANTHER" id="PTHR13047">
    <property type="entry name" value="PRE-MRNA CLEAVAGE FACTOR IM, 25KD SUBUNIT"/>
    <property type="match status" value="1"/>
</dbReference>
<reference evidence="2" key="1">
    <citation type="journal article" date="2014" name="Nucleic Acids Res.">
        <title>The evolutionary dynamics of variant antigen genes in Babesia reveal a history of genomic innovation underlying host-parasite interaction.</title>
        <authorList>
            <person name="Jackson A.P."/>
            <person name="Otto T.D."/>
            <person name="Darby A."/>
            <person name="Ramaprasad A."/>
            <person name="Xia D."/>
            <person name="Echaide I.E."/>
            <person name="Farber M."/>
            <person name="Gahlot S."/>
            <person name="Gamble J."/>
            <person name="Gupta D."/>
            <person name="Gupta Y."/>
            <person name="Jackson L."/>
            <person name="Malandrin L."/>
            <person name="Malas T.B."/>
            <person name="Moussa E."/>
            <person name="Nair M."/>
            <person name="Reid A.J."/>
            <person name="Sanders M."/>
            <person name="Sharma J."/>
            <person name="Tracey A."/>
            <person name="Quail M.A."/>
            <person name="Weir W."/>
            <person name="Wastling J.M."/>
            <person name="Hall N."/>
            <person name="Willadsen P."/>
            <person name="Lingelbach K."/>
            <person name="Shiels B."/>
            <person name="Tait A."/>
            <person name="Berriman M."/>
            <person name="Allred D.R."/>
            <person name="Pain A."/>
        </authorList>
    </citation>
    <scope>NUCLEOTIDE SEQUENCE [LARGE SCALE GENOMIC DNA]</scope>
    <source>
        <strain evidence="2">Bond</strain>
    </source>
</reference>
<dbReference type="EMBL" id="LK391709">
    <property type="protein sequence ID" value="CDR96705.1"/>
    <property type="molecule type" value="Genomic_DNA"/>
</dbReference>
<dbReference type="OMA" id="ADCKSSY"/>
<keyword evidence="2" id="KW-1185">Reference proteome</keyword>
<dbReference type="AlphaFoldDB" id="A0A061DDY7"/>
<dbReference type="GO" id="GO:0003729">
    <property type="term" value="F:mRNA binding"/>
    <property type="evidence" value="ECO:0007669"/>
    <property type="project" value="InterPro"/>
</dbReference>
<dbReference type="OrthoDB" id="277288at2759"/>
<organism evidence="1 2">
    <name type="scientific">Babesia bigemina</name>
    <dbReference type="NCBI Taxonomy" id="5866"/>
    <lineage>
        <taxon>Eukaryota</taxon>
        <taxon>Sar</taxon>
        <taxon>Alveolata</taxon>
        <taxon>Apicomplexa</taxon>
        <taxon>Aconoidasida</taxon>
        <taxon>Piroplasmida</taxon>
        <taxon>Babesiidae</taxon>
        <taxon>Babesia</taxon>
    </lineage>
</organism>
<evidence type="ECO:0000313" key="2">
    <source>
        <dbReference type="Proteomes" id="UP000033188"/>
    </source>
</evidence>
<sequence>MTDNTVEIASQGNERPDWLVYPADSYRFREDSAPIGRGLLFKSSDEIVRKRIRAYNQKGLRITVCGVILCHRNGFPHIMLLTDSEGSCGLLGGKCRVFENPKEALRRKVARFISVARKGALQLDLRANAENVNVGEFLGEFWRQDYDSEVLPYLPIHVNRPRERILIYQVTLRDHCSIVAPSGLQIIPVPLHDFYLPEQGVAISALPHLLARFNMRLLGLQKVYTRIPVCTTLKPESVTMNTICLSSCGNGPDDTTLVCSPQAETWKTRLAVDAKSDFSLTDDCLDGKKRYKCLPYESSEIQCMDAAFATYPVGFSCFTSCGELKCPSDDFMKPSVSDDFKLADCKSSYRVRCRIHPNNENQQINVPDLTMELQLGGRSYLGKALRPAASQ</sequence>
<dbReference type="Proteomes" id="UP000033188">
    <property type="component" value="Chromosome 3"/>
</dbReference>
<dbReference type="GeneID" id="24565246"/>
<dbReference type="STRING" id="5866.A0A061DDY7"/>
<proteinExistence type="predicted"/>
<dbReference type="Gene3D" id="3.90.79.10">
    <property type="entry name" value="Nucleoside Triphosphate Pyrophosphohydrolase"/>
    <property type="match status" value="1"/>
</dbReference>
<dbReference type="InterPro" id="IPR016706">
    <property type="entry name" value="Cleav_polyA_spec_factor_su5"/>
</dbReference>
<gene>
    <name evidence="1" type="ORF">BBBOND_0306090</name>
</gene>
<dbReference type="RefSeq" id="XP_012768891.1">
    <property type="nucleotide sequence ID" value="XM_012913437.1"/>
</dbReference>
<accession>A0A061DDY7</accession>
<dbReference type="Pfam" id="PF13869">
    <property type="entry name" value="NUDIX_2"/>
    <property type="match status" value="1"/>
</dbReference>
<dbReference type="GO" id="GO:0031124">
    <property type="term" value="P:mRNA 3'-end processing"/>
    <property type="evidence" value="ECO:0007669"/>
    <property type="project" value="InterPro"/>
</dbReference>
<name>A0A061DDY7_BABBI</name>
<dbReference type="GO" id="GO:0005849">
    <property type="term" value="C:mRNA cleavage factor complex"/>
    <property type="evidence" value="ECO:0007669"/>
    <property type="project" value="InterPro"/>
</dbReference>